<name>A0A8S5LNL6_9CAUD</name>
<sequence length="166" mass="18339">MKIKISKKPSLSLNESSRRYNFYGNRASIAADLIEEILQDGRVDLSAEERNQLDIAYNILFDCAPHMPEELKEAAQVNLSDKSNSISGLLLRGKDKIDSAASQTELVKVCSDILADKGGAKAQQFLSVLKTKKNHYAALKYVYDFILAGEGQRSPDSKRKTGANSK</sequence>
<dbReference type="EMBL" id="BK015882">
    <property type="protein sequence ID" value="DAD71451.1"/>
    <property type="molecule type" value="Genomic_DNA"/>
</dbReference>
<protein>
    <submittedName>
        <fullName evidence="1">14-3-3 protein epsilon</fullName>
    </submittedName>
</protein>
<accession>A0A8S5LNL6</accession>
<evidence type="ECO:0000313" key="1">
    <source>
        <dbReference type="EMBL" id="DAD71451.1"/>
    </source>
</evidence>
<organism evidence="1">
    <name type="scientific">Siphoviridae sp. ctsf32</name>
    <dbReference type="NCBI Taxonomy" id="2827594"/>
    <lineage>
        <taxon>Viruses</taxon>
        <taxon>Duplodnaviria</taxon>
        <taxon>Heunggongvirae</taxon>
        <taxon>Uroviricota</taxon>
        <taxon>Caudoviricetes</taxon>
    </lineage>
</organism>
<reference evidence="1" key="1">
    <citation type="journal article" date="2021" name="Proc. Natl. Acad. Sci. U.S.A.">
        <title>A Catalog of Tens of Thousands of Viruses from Human Metagenomes Reveals Hidden Associations with Chronic Diseases.</title>
        <authorList>
            <person name="Tisza M.J."/>
            <person name="Buck C.B."/>
        </authorList>
    </citation>
    <scope>NUCLEOTIDE SEQUENCE</scope>
    <source>
        <strain evidence="1">Ctsf32</strain>
    </source>
</reference>
<proteinExistence type="predicted"/>